<dbReference type="GO" id="GO:0016020">
    <property type="term" value="C:membrane"/>
    <property type="evidence" value="ECO:0007669"/>
    <property type="project" value="UniProtKB-SubCell"/>
</dbReference>
<dbReference type="OrthoDB" id="9814143at2"/>
<dbReference type="AlphaFoldDB" id="A0A4Y4AXW1"/>
<dbReference type="STRING" id="983.SAMN05443543_101621"/>
<protein>
    <submittedName>
        <fullName evidence="7">RDD family protein</fullName>
    </submittedName>
</protein>
<feature type="transmembrane region" description="Helical" evidence="5">
    <location>
        <begin position="60"/>
        <end position="79"/>
    </location>
</feature>
<dbReference type="RefSeq" id="WP_073241708.1">
    <property type="nucleotide sequence ID" value="NZ_BJNP01000011.1"/>
</dbReference>
<keyword evidence="8" id="KW-1185">Reference proteome</keyword>
<evidence type="ECO:0000256" key="3">
    <source>
        <dbReference type="ARBA" id="ARBA00022989"/>
    </source>
</evidence>
<evidence type="ECO:0000256" key="2">
    <source>
        <dbReference type="ARBA" id="ARBA00022692"/>
    </source>
</evidence>
<feature type="transmembrane region" description="Helical" evidence="5">
    <location>
        <begin position="115"/>
        <end position="136"/>
    </location>
</feature>
<comment type="caution">
    <text evidence="7">The sequence shown here is derived from an EMBL/GenBank/DDBJ whole genome shotgun (WGS) entry which is preliminary data.</text>
</comment>
<evidence type="ECO:0000259" key="6">
    <source>
        <dbReference type="Pfam" id="PF06271"/>
    </source>
</evidence>
<name>A0A4Y4AXW1_9FLAO</name>
<comment type="subcellular location">
    <subcellularLocation>
        <location evidence="1">Membrane</location>
        <topology evidence="1">Multi-pass membrane protein</topology>
    </subcellularLocation>
</comment>
<evidence type="ECO:0000256" key="1">
    <source>
        <dbReference type="ARBA" id="ARBA00004141"/>
    </source>
</evidence>
<proteinExistence type="predicted"/>
<dbReference type="PANTHER" id="PTHR38480:SF1">
    <property type="entry name" value="SLR0254 PROTEIN"/>
    <property type="match status" value="1"/>
</dbReference>
<keyword evidence="4 5" id="KW-0472">Membrane</keyword>
<keyword evidence="2 5" id="KW-0812">Transmembrane</keyword>
<evidence type="ECO:0000256" key="4">
    <source>
        <dbReference type="ARBA" id="ARBA00023136"/>
    </source>
</evidence>
<dbReference type="EMBL" id="BJNP01000011">
    <property type="protein sequence ID" value="GEC71757.1"/>
    <property type="molecule type" value="Genomic_DNA"/>
</dbReference>
<reference evidence="7 8" key="1">
    <citation type="submission" date="2019-06" db="EMBL/GenBank/DDBJ databases">
        <title>Whole genome shotgun sequence of Flavobacterium flevense NBRC 14960.</title>
        <authorList>
            <person name="Hosoyama A."/>
            <person name="Uohara A."/>
            <person name="Ohji S."/>
            <person name="Ichikawa N."/>
        </authorList>
    </citation>
    <scope>NUCLEOTIDE SEQUENCE [LARGE SCALE GENOMIC DNA]</scope>
    <source>
        <strain evidence="7 8">NBRC 14960</strain>
    </source>
</reference>
<dbReference type="Pfam" id="PF06271">
    <property type="entry name" value="RDD"/>
    <property type="match status" value="1"/>
</dbReference>
<sequence length="248" mass="28112">MSELSINTTQNVIIKFTAASVGERMGAYALDLVIKISYLVTVFYIFYWLKIDQIFGGDQWTMISFMMILSLPYVFYSLVLETLFEGQTLGKKICKIKVVKIDGYQASFGDYLIRWLLRLVDFISSSGLVGLVAMIISEKTQRLGDMASGTAVITLKNKITINSTILEEISDAYVPVYPLVIKLSDNDIRIIKETYQATLVKKTVDFEIMGKLKDKIEKVTGITQQAGTTNEEFVKTILKDYNFYTQNM</sequence>
<evidence type="ECO:0000313" key="7">
    <source>
        <dbReference type="EMBL" id="GEC71757.1"/>
    </source>
</evidence>
<evidence type="ECO:0000256" key="5">
    <source>
        <dbReference type="SAM" id="Phobius"/>
    </source>
</evidence>
<gene>
    <name evidence="7" type="ORF">FFL01_12960</name>
</gene>
<organism evidence="7 8">
    <name type="scientific">Flavobacterium flevense</name>
    <dbReference type="NCBI Taxonomy" id="983"/>
    <lineage>
        <taxon>Bacteria</taxon>
        <taxon>Pseudomonadati</taxon>
        <taxon>Bacteroidota</taxon>
        <taxon>Flavobacteriia</taxon>
        <taxon>Flavobacteriales</taxon>
        <taxon>Flavobacteriaceae</taxon>
        <taxon>Flavobacterium</taxon>
    </lineage>
</organism>
<feature type="transmembrane region" description="Helical" evidence="5">
    <location>
        <begin position="25"/>
        <end position="48"/>
    </location>
</feature>
<dbReference type="Proteomes" id="UP000316775">
    <property type="component" value="Unassembled WGS sequence"/>
</dbReference>
<keyword evidence="3 5" id="KW-1133">Transmembrane helix</keyword>
<evidence type="ECO:0000313" key="8">
    <source>
        <dbReference type="Proteomes" id="UP000316775"/>
    </source>
</evidence>
<dbReference type="PANTHER" id="PTHR38480">
    <property type="entry name" value="SLR0254 PROTEIN"/>
    <property type="match status" value="1"/>
</dbReference>
<dbReference type="InterPro" id="IPR010432">
    <property type="entry name" value="RDD"/>
</dbReference>
<accession>A0A4Y4AXW1</accession>
<feature type="domain" description="RDD" evidence="6">
    <location>
        <begin position="19"/>
        <end position="149"/>
    </location>
</feature>